<feature type="compositionally biased region" description="Basic and acidic residues" evidence="1">
    <location>
        <begin position="145"/>
        <end position="157"/>
    </location>
</feature>
<protein>
    <submittedName>
        <fullName evidence="2">Uncharacterized protein</fullName>
    </submittedName>
</protein>
<keyword evidence="3" id="KW-1185">Reference proteome</keyword>
<gene>
    <name evidence="2" type="ORF">Nepgr_006987</name>
</gene>
<accession>A0AAD3S6V3</accession>
<feature type="compositionally biased region" description="Basic residues" evidence="1">
    <location>
        <begin position="158"/>
        <end position="167"/>
    </location>
</feature>
<sequence>MIVVPSIGFTSTWNWTRLLGIDYHSALSDLDPLWSSLWSSFLPYLVLEMRKMIPTRDLKHGYSNLNTNLAIDILKGSSGDLLICVLRWRNQCPERAPERCGTAAELGDENKRLEGWRRRATHWLAKGEPSRSTAELSSPPAGQRVLRDMPKVLDKGRVSHAPRRNRKARENDMSA</sequence>
<name>A0AAD3S6V3_NEPGR</name>
<feature type="region of interest" description="Disordered" evidence="1">
    <location>
        <begin position="126"/>
        <end position="175"/>
    </location>
</feature>
<evidence type="ECO:0000256" key="1">
    <source>
        <dbReference type="SAM" id="MobiDB-lite"/>
    </source>
</evidence>
<dbReference type="AlphaFoldDB" id="A0AAD3S6V3"/>
<reference evidence="2" key="1">
    <citation type="submission" date="2023-05" db="EMBL/GenBank/DDBJ databases">
        <title>Nepenthes gracilis genome sequencing.</title>
        <authorList>
            <person name="Fukushima K."/>
        </authorList>
    </citation>
    <scope>NUCLEOTIDE SEQUENCE</scope>
    <source>
        <strain evidence="2">SING2019-196</strain>
    </source>
</reference>
<evidence type="ECO:0000313" key="3">
    <source>
        <dbReference type="Proteomes" id="UP001279734"/>
    </source>
</evidence>
<proteinExistence type="predicted"/>
<dbReference type="Proteomes" id="UP001279734">
    <property type="component" value="Unassembled WGS sequence"/>
</dbReference>
<organism evidence="2 3">
    <name type="scientific">Nepenthes gracilis</name>
    <name type="common">Slender pitcher plant</name>
    <dbReference type="NCBI Taxonomy" id="150966"/>
    <lineage>
        <taxon>Eukaryota</taxon>
        <taxon>Viridiplantae</taxon>
        <taxon>Streptophyta</taxon>
        <taxon>Embryophyta</taxon>
        <taxon>Tracheophyta</taxon>
        <taxon>Spermatophyta</taxon>
        <taxon>Magnoliopsida</taxon>
        <taxon>eudicotyledons</taxon>
        <taxon>Gunneridae</taxon>
        <taxon>Pentapetalae</taxon>
        <taxon>Caryophyllales</taxon>
        <taxon>Nepenthaceae</taxon>
        <taxon>Nepenthes</taxon>
    </lineage>
</organism>
<evidence type="ECO:0000313" key="2">
    <source>
        <dbReference type="EMBL" id="GMH05147.1"/>
    </source>
</evidence>
<comment type="caution">
    <text evidence="2">The sequence shown here is derived from an EMBL/GenBank/DDBJ whole genome shotgun (WGS) entry which is preliminary data.</text>
</comment>
<dbReference type="EMBL" id="BSYO01000005">
    <property type="protein sequence ID" value="GMH05147.1"/>
    <property type="molecule type" value="Genomic_DNA"/>
</dbReference>